<dbReference type="Proteomes" id="UP000887574">
    <property type="component" value="Unplaced"/>
</dbReference>
<feature type="transmembrane region" description="Helical" evidence="1">
    <location>
        <begin position="15"/>
        <end position="38"/>
    </location>
</feature>
<accession>A0A915EG75</accession>
<keyword evidence="1" id="KW-0472">Membrane</keyword>
<keyword evidence="1" id="KW-0812">Transmembrane</keyword>
<feature type="transmembrane region" description="Helical" evidence="1">
    <location>
        <begin position="138"/>
        <end position="157"/>
    </location>
</feature>
<keyword evidence="2" id="KW-1185">Reference proteome</keyword>
<organism evidence="2 3">
    <name type="scientific">Ditylenchus dipsaci</name>
    <dbReference type="NCBI Taxonomy" id="166011"/>
    <lineage>
        <taxon>Eukaryota</taxon>
        <taxon>Metazoa</taxon>
        <taxon>Ecdysozoa</taxon>
        <taxon>Nematoda</taxon>
        <taxon>Chromadorea</taxon>
        <taxon>Rhabditida</taxon>
        <taxon>Tylenchina</taxon>
        <taxon>Tylenchomorpha</taxon>
        <taxon>Sphaerularioidea</taxon>
        <taxon>Anguinidae</taxon>
        <taxon>Anguininae</taxon>
        <taxon>Ditylenchus</taxon>
    </lineage>
</organism>
<protein>
    <submittedName>
        <fullName evidence="3">Uncharacterized protein</fullName>
    </submittedName>
</protein>
<evidence type="ECO:0000256" key="1">
    <source>
        <dbReference type="SAM" id="Phobius"/>
    </source>
</evidence>
<dbReference type="AlphaFoldDB" id="A0A915EG75"/>
<feature type="transmembrane region" description="Helical" evidence="1">
    <location>
        <begin position="58"/>
        <end position="80"/>
    </location>
</feature>
<name>A0A915EG75_9BILA</name>
<feature type="transmembrane region" description="Helical" evidence="1">
    <location>
        <begin position="101"/>
        <end position="118"/>
    </location>
</feature>
<proteinExistence type="predicted"/>
<evidence type="ECO:0000313" key="2">
    <source>
        <dbReference type="Proteomes" id="UP000887574"/>
    </source>
</evidence>
<reference evidence="3" key="1">
    <citation type="submission" date="2022-11" db="UniProtKB">
        <authorList>
            <consortium name="WormBaseParasite"/>
        </authorList>
    </citation>
    <scope>IDENTIFICATION</scope>
</reference>
<dbReference type="Pfam" id="PF10320">
    <property type="entry name" value="7TM_GPCR_Srsx"/>
    <property type="match status" value="1"/>
</dbReference>
<dbReference type="InterPro" id="IPR019424">
    <property type="entry name" value="7TM_GPCR_Srsx"/>
</dbReference>
<dbReference type="SUPFAM" id="SSF81321">
    <property type="entry name" value="Family A G protein-coupled receptor-like"/>
    <property type="match status" value="1"/>
</dbReference>
<evidence type="ECO:0000313" key="3">
    <source>
        <dbReference type="WBParaSite" id="jg6010"/>
    </source>
</evidence>
<sequence length="201" mass="22631">MANPGRYATFNKQMYLGIIVVLVGAYSSLNGFVTYHFVMISPDKKVPCTISDCASPTINSFVLVVNFSCCLCYGIMWTILKTSFWGNKMGDKATQRIFKSLVMILVVSVMPWAIYIIFKASLTYIKLSPLELWYTGSIIGYGIIFASIADILILYIFSTEYKAAIKRQFMKNYDIPGSYMTHVKSNIKSSISRSQSVSKVF</sequence>
<keyword evidence="1" id="KW-1133">Transmembrane helix</keyword>
<dbReference type="WBParaSite" id="jg6010">
    <property type="protein sequence ID" value="jg6010"/>
    <property type="gene ID" value="jg6010"/>
</dbReference>
<dbReference type="Gene3D" id="1.20.1070.10">
    <property type="entry name" value="Rhodopsin 7-helix transmembrane proteins"/>
    <property type="match status" value="1"/>
</dbReference>